<sequence length="363" mass="40318">MPDISPPATLPFSANDLSSLSTWVSLFPDDSFVDLVGLIPPPNLTPFRLSSPNFSRPSIAELSERYPGLKPARLRRARINKPSPHVQAGKTAGKTARPTNSLLLTTPADATAISHTQESTTISSSFTTLDSNAPKLVNPMSGRVAEHVSKKPRINQDSFDIIVVVKVGPLKTEFKMHKGLLCNVALSFKAALDGHFAEAKSAVIELPEEDVIMFKRFQLWTYTNRLLEEGEGEREVAWGTLAGLYIFGEARGIPTLQNTAIDLMIDKQAAENIIPTTLLHRVYQRLPEDSPLRTLMVDWCSSLGGLDTWFLNDDTRDQCPKDFLFDLTVALYLHKKGAKFITADFRDVRERYYITAPASSQPY</sequence>
<dbReference type="InterPro" id="IPR000210">
    <property type="entry name" value="BTB/POZ_dom"/>
</dbReference>
<dbReference type="PANTHER" id="PTHR47843">
    <property type="entry name" value="BTB DOMAIN-CONTAINING PROTEIN-RELATED"/>
    <property type="match status" value="1"/>
</dbReference>
<protein>
    <recommendedName>
        <fullName evidence="1">BTB domain-containing protein</fullName>
    </recommendedName>
</protein>
<organism evidence="2 3">
    <name type="scientific">Stereocaulon virgatum</name>
    <dbReference type="NCBI Taxonomy" id="373712"/>
    <lineage>
        <taxon>Eukaryota</taxon>
        <taxon>Fungi</taxon>
        <taxon>Dikarya</taxon>
        <taxon>Ascomycota</taxon>
        <taxon>Pezizomycotina</taxon>
        <taxon>Lecanoromycetes</taxon>
        <taxon>OSLEUM clade</taxon>
        <taxon>Lecanoromycetidae</taxon>
        <taxon>Lecanorales</taxon>
        <taxon>Lecanorineae</taxon>
        <taxon>Stereocaulaceae</taxon>
        <taxon>Stereocaulon</taxon>
    </lineage>
</organism>
<evidence type="ECO:0000259" key="1">
    <source>
        <dbReference type="PROSITE" id="PS50097"/>
    </source>
</evidence>
<dbReference type="CDD" id="cd18186">
    <property type="entry name" value="BTB_POZ_ZBTB_KLHL-like"/>
    <property type="match status" value="1"/>
</dbReference>
<dbReference type="SUPFAM" id="SSF54695">
    <property type="entry name" value="POZ domain"/>
    <property type="match status" value="1"/>
</dbReference>
<keyword evidence="3" id="KW-1185">Reference proteome</keyword>
<dbReference type="Proteomes" id="UP001590950">
    <property type="component" value="Unassembled WGS sequence"/>
</dbReference>
<dbReference type="EMBL" id="JBEFKJ010000009">
    <property type="protein sequence ID" value="KAL2044448.1"/>
    <property type="molecule type" value="Genomic_DNA"/>
</dbReference>
<comment type="caution">
    <text evidence="2">The sequence shown here is derived from an EMBL/GenBank/DDBJ whole genome shotgun (WGS) entry which is preliminary data.</text>
</comment>
<proteinExistence type="predicted"/>
<feature type="domain" description="BTB" evidence="1">
    <location>
        <begin position="159"/>
        <end position="230"/>
    </location>
</feature>
<dbReference type="Gene3D" id="3.30.710.10">
    <property type="entry name" value="Potassium Channel Kv1.1, Chain A"/>
    <property type="match status" value="1"/>
</dbReference>
<dbReference type="PROSITE" id="PS50097">
    <property type="entry name" value="BTB"/>
    <property type="match status" value="1"/>
</dbReference>
<evidence type="ECO:0000313" key="2">
    <source>
        <dbReference type="EMBL" id="KAL2044448.1"/>
    </source>
</evidence>
<evidence type="ECO:0000313" key="3">
    <source>
        <dbReference type="Proteomes" id="UP001590950"/>
    </source>
</evidence>
<dbReference type="PANTHER" id="PTHR47843:SF2">
    <property type="entry name" value="BTB DOMAIN-CONTAINING PROTEIN"/>
    <property type="match status" value="1"/>
</dbReference>
<name>A0ABR4AH78_9LECA</name>
<dbReference type="InterPro" id="IPR011333">
    <property type="entry name" value="SKP1/BTB/POZ_sf"/>
</dbReference>
<gene>
    <name evidence="2" type="ORF">N7G274_003153</name>
</gene>
<reference evidence="2 3" key="1">
    <citation type="submission" date="2024-09" db="EMBL/GenBank/DDBJ databases">
        <title>Rethinking Asexuality: The Enigmatic Case of Functional Sexual Genes in Lepraria (Stereocaulaceae).</title>
        <authorList>
            <person name="Doellman M."/>
            <person name="Sun Y."/>
            <person name="Barcenas-Pena A."/>
            <person name="Lumbsch H.T."/>
            <person name="Grewe F."/>
        </authorList>
    </citation>
    <scope>NUCLEOTIDE SEQUENCE [LARGE SCALE GENOMIC DNA]</scope>
    <source>
        <strain evidence="2 3">Mercado 3170</strain>
    </source>
</reference>
<accession>A0ABR4AH78</accession>